<dbReference type="PANTHER" id="PTHR43594">
    <property type="entry name" value="QUERCETIN 2,3-DIOXYGENASE"/>
    <property type="match status" value="1"/>
</dbReference>
<dbReference type="InterPro" id="IPR008778">
    <property type="entry name" value="Pirin_C_dom"/>
</dbReference>
<dbReference type="CDD" id="cd02909">
    <property type="entry name" value="cupin_pirin_N"/>
    <property type="match status" value="1"/>
</dbReference>
<dbReference type="EMBL" id="AUSW01000038">
    <property type="protein sequence ID" value="ERL54298.1"/>
    <property type="molecule type" value="Genomic_DNA"/>
</dbReference>
<dbReference type="InterPro" id="IPR003829">
    <property type="entry name" value="Pirin_N_dom"/>
</dbReference>
<dbReference type="InterPro" id="IPR053186">
    <property type="entry name" value="QDO-related"/>
</dbReference>
<dbReference type="RefSeq" id="WP_021815463.1">
    <property type="nucleotide sequence ID" value="NZ_AUSW01000038.1"/>
</dbReference>
<feature type="binding site" evidence="2">
    <location>
        <position position="114"/>
    </location>
    <ligand>
        <name>Fe cation</name>
        <dbReference type="ChEBI" id="CHEBI:24875"/>
    </ligand>
</feature>
<evidence type="ECO:0000313" key="8">
    <source>
        <dbReference type="Proteomes" id="UP000016761"/>
    </source>
</evidence>
<name>U4T728_9GAMM</name>
<dbReference type="PATRIC" id="fig|1354303.4.peg.2808"/>
<comment type="caution">
    <text evidence="7">The sequence shown here is derived from an EMBL/GenBank/DDBJ whole genome shotgun (WGS) entry which is preliminary data.</text>
</comment>
<protein>
    <submittedName>
        <fullName evidence="7">Pirin</fullName>
    </submittedName>
</protein>
<keyword evidence="8" id="KW-1185">Reference proteome</keyword>
<sequence>MRPIKNIHGDKAPHWVGDGFYVKTLINHLEDNPDFNYSHTDPFLLFDYGNPTTFAPNPEYKSQPHGIGQHPHKGFETVTIAYSGEISHADSTGGRGDILEGDVQWMTAGRGILHEEFHSKAFGQRGGVFSMVQLWVNLPSAHKLTEPKYQSIKRSEMPIVELIDHNETNNQTAIGKVAIIAGDWQGVLGAASTFTPINLWDIELHAAGSTTLPIPSSHNVLLLVQEGSLLINSTPVNAGNLIQFAAPSQSSVDDQSEQTSDVSTLSTDTIEIQYPMPTDNTETRAPIKLLLLSGEPIGEPVAGYGPFVMNTQEELRQTFRDYQTGHFGK</sequence>
<proteinExistence type="inferred from homology"/>
<dbReference type="AlphaFoldDB" id="U4T728"/>
<dbReference type="eggNOG" id="COG1741">
    <property type="taxonomic scope" value="Bacteria"/>
</dbReference>
<comment type="cofactor">
    <cofactor evidence="2">
        <name>Fe cation</name>
        <dbReference type="ChEBI" id="CHEBI:24875"/>
    </cofactor>
    <text evidence="2">Binds 1 Fe cation per subunit.</text>
</comment>
<feature type="region of interest" description="Disordered" evidence="4">
    <location>
        <begin position="248"/>
        <end position="279"/>
    </location>
</feature>
<evidence type="ECO:0000256" key="2">
    <source>
        <dbReference type="PIRSR" id="PIRSR006232-1"/>
    </source>
</evidence>
<gene>
    <name evidence="7" type="ORF">M917_2855</name>
</gene>
<dbReference type="GO" id="GO:0046872">
    <property type="term" value="F:metal ion binding"/>
    <property type="evidence" value="ECO:0007669"/>
    <property type="project" value="UniProtKB-KW"/>
</dbReference>
<dbReference type="CDD" id="cd02247">
    <property type="entry name" value="cupin_pirin_C"/>
    <property type="match status" value="1"/>
</dbReference>
<dbReference type="Pfam" id="PF02678">
    <property type="entry name" value="Pirin"/>
    <property type="match status" value="1"/>
</dbReference>
<dbReference type="InterPro" id="IPR011051">
    <property type="entry name" value="RmlC_Cupin_sf"/>
</dbReference>
<keyword evidence="2" id="KW-0408">Iron</keyword>
<feature type="domain" description="Pirin C-terminal" evidence="6">
    <location>
        <begin position="282"/>
        <end position="328"/>
    </location>
</feature>
<reference evidence="7 8" key="1">
    <citation type="journal article" date="2013" name="Genome Announc.">
        <title>Draft Genome Sequence of Psychrobacter aquaticus Strain CMS 56T, Isolated from a Cyanobacterial Mat Sample Collected from Water Bodies in the McMurdo Dry Valley Region of Antarctica.</title>
        <authorList>
            <person name="Reddy G.S."/>
            <person name="Ara S."/>
            <person name="Singh A."/>
            <person name="Kumar Pinnaka A."/>
            <person name="Shivaji S."/>
        </authorList>
    </citation>
    <scope>NUCLEOTIDE SEQUENCE [LARGE SCALE GENOMIC DNA]</scope>
    <source>
        <strain evidence="7 8">CMS 56</strain>
    </source>
</reference>
<feature type="domain" description="Pirin N-terminal" evidence="5">
    <location>
        <begin position="37"/>
        <end position="136"/>
    </location>
</feature>
<dbReference type="InterPro" id="IPR014710">
    <property type="entry name" value="RmlC-like_jellyroll"/>
</dbReference>
<feature type="binding site" evidence="2">
    <location>
        <position position="72"/>
    </location>
    <ligand>
        <name>Fe cation</name>
        <dbReference type="ChEBI" id="CHEBI:24875"/>
    </ligand>
</feature>
<dbReference type="Gene3D" id="2.60.120.10">
    <property type="entry name" value="Jelly Rolls"/>
    <property type="match status" value="2"/>
</dbReference>
<comment type="similarity">
    <text evidence="1 3">Belongs to the pirin family.</text>
</comment>
<dbReference type="Proteomes" id="UP000016761">
    <property type="component" value="Unassembled WGS sequence"/>
</dbReference>
<evidence type="ECO:0000256" key="1">
    <source>
        <dbReference type="ARBA" id="ARBA00008416"/>
    </source>
</evidence>
<evidence type="ECO:0000259" key="5">
    <source>
        <dbReference type="Pfam" id="PF02678"/>
    </source>
</evidence>
<evidence type="ECO:0000313" key="7">
    <source>
        <dbReference type="EMBL" id="ERL54298.1"/>
    </source>
</evidence>
<evidence type="ECO:0000256" key="3">
    <source>
        <dbReference type="RuleBase" id="RU003457"/>
    </source>
</evidence>
<dbReference type="Pfam" id="PF05726">
    <property type="entry name" value="Pirin_C"/>
    <property type="match status" value="1"/>
</dbReference>
<feature type="compositionally biased region" description="Polar residues" evidence="4">
    <location>
        <begin position="248"/>
        <end position="270"/>
    </location>
</feature>
<dbReference type="OrthoDB" id="9780903at2"/>
<feature type="binding site" evidence="2">
    <location>
        <position position="70"/>
    </location>
    <ligand>
        <name>Fe cation</name>
        <dbReference type="ChEBI" id="CHEBI:24875"/>
    </ligand>
</feature>
<dbReference type="SUPFAM" id="SSF51182">
    <property type="entry name" value="RmlC-like cupins"/>
    <property type="match status" value="1"/>
</dbReference>
<organism evidence="7 8">
    <name type="scientific">Psychrobacter aquaticus CMS 56</name>
    <dbReference type="NCBI Taxonomy" id="1354303"/>
    <lineage>
        <taxon>Bacteria</taxon>
        <taxon>Pseudomonadati</taxon>
        <taxon>Pseudomonadota</taxon>
        <taxon>Gammaproteobacteria</taxon>
        <taxon>Moraxellales</taxon>
        <taxon>Moraxellaceae</taxon>
        <taxon>Psychrobacter</taxon>
    </lineage>
</organism>
<dbReference type="PIRSF" id="PIRSF006232">
    <property type="entry name" value="Pirin"/>
    <property type="match status" value="1"/>
</dbReference>
<accession>U4T728</accession>
<evidence type="ECO:0000256" key="4">
    <source>
        <dbReference type="SAM" id="MobiDB-lite"/>
    </source>
</evidence>
<evidence type="ECO:0000259" key="6">
    <source>
        <dbReference type="Pfam" id="PF05726"/>
    </source>
</evidence>
<feature type="binding site" evidence="2">
    <location>
        <position position="116"/>
    </location>
    <ligand>
        <name>Fe cation</name>
        <dbReference type="ChEBI" id="CHEBI:24875"/>
    </ligand>
</feature>
<dbReference type="InterPro" id="IPR012093">
    <property type="entry name" value="Pirin"/>
</dbReference>
<dbReference type="PANTHER" id="PTHR43594:SF1">
    <property type="entry name" value="QUERCETIN 2,3-DIOXYGENASE PA2418-RELATED"/>
    <property type="match status" value="1"/>
</dbReference>
<keyword evidence="2" id="KW-0479">Metal-binding</keyword>